<gene>
    <name evidence="3" type="ORF">SAMN05421739_101787</name>
</gene>
<dbReference type="RefSeq" id="WP_092099161.1">
    <property type="nucleotide sequence ID" value="NZ_FOOT01000001.1"/>
</dbReference>
<keyword evidence="4" id="KW-1185">Reference proteome</keyword>
<evidence type="ECO:0000313" key="3">
    <source>
        <dbReference type="EMBL" id="SFG05001.1"/>
    </source>
</evidence>
<comment type="similarity">
    <text evidence="1">Belongs to the glycosyl hydrolase 13 family.</text>
</comment>
<dbReference type="InterPro" id="IPR014756">
    <property type="entry name" value="Ig_E-set"/>
</dbReference>
<dbReference type="SUPFAM" id="SSF81296">
    <property type="entry name" value="E set domains"/>
    <property type="match status" value="1"/>
</dbReference>
<organism evidence="3 4">
    <name type="scientific">Pontibacter chinhatensis</name>
    <dbReference type="NCBI Taxonomy" id="1436961"/>
    <lineage>
        <taxon>Bacteria</taxon>
        <taxon>Pseudomonadati</taxon>
        <taxon>Bacteroidota</taxon>
        <taxon>Cytophagia</taxon>
        <taxon>Cytophagales</taxon>
        <taxon>Hymenobacteraceae</taxon>
        <taxon>Pontibacter</taxon>
    </lineage>
</organism>
<proteinExistence type="inferred from homology"/>
<dbReference type="CDD" id="cd11350">
    <property type="entry name" value="AmyAc_4"/>
    <property type="match status" value="1"/>
</dbReference>
<dbReference type="Proteomes" id="UP000198724">
    <property type="component" value="Unassembled WGS sequence"/>
</dbReference>
<dbReference type="Pfam" id="PF16328">
    <property type="entry name" value="DUF4961"/>
    <property type="match status" value="1"/>
</dbReference>
<reference evidence="4" key="1">
    <citation type="submission" date="2016-10" db="EMBL/GenBank/DDBJ databases">
        <authorList>
            <person name="Varghese N."/>
            <person name="Submissions S."/>
        </authorList>
    </citation>
    <scope>NUCLEOTIDE SEQUENCE [LARGE SCALE GENOMIC DNA]</scope>
    <source>
        <strain evidence="4">LP51</strain>
    </source>
</reference>
<sequence>MKLSTPISYFLLLWLLLSGWRLQAQVVTTEPAFPTADKAVTITFDLTKAKDSRAKGLLGKTGDVYLWSGAGTSEDTNAFEYQPAGQNNWGAPFEPGKMTPLGNDKWQITLVPRQYFGVPAGTPIRKMGLLLKNGNGTAQTEDIIITLYETAFQVAFQQPEREFFFVAPNSTIQVEVKASEAAELRLLHDGVEVRRANGSDKLSYTLRTGADQGKRHRLVVEAKTETESATDVLEYMIKPTSPVAALPAGMQEGINYVDEEEVVLVLYAPRKQYVYAVGEFSDWQPTQQYLMNRTPDGERYWLRLTGLPAGQEVAYQYLVDGELAVADPYAEKILDPEHDRFLTAANYPNLKPYPEEATGIVSVLQTQRPKYNWQVTNFERPAVEQLVVYELLLRDFVTTRNYKTLTDTLGYFKRLGINAIQLMPVMEFTGNESWGYNPTFFFAPDKAYGTAEDLKAFIDAAHQAGIAVILDIVLNQADYEFPYVKLYWDGTKPSADNPYFNQQATHPYSVFFDFNHDSPATQALVQRVTEFWLQEYKVDGFRFDLSKGFTQKQTGDNVDAWSAYDDDRVATWKRIYNDIRSIDKTAYVILEHFADNAEEKELANYGMLFWGNANHNFRQLGKGQNANPQWLSHKVRGWEQPHVIGYLESHDEERLVYDVKQNGKSTSSYSTRNLPTALNRAKLAAAFALTVPGPKMLWQFGELGYDVSIEENGRTGNKPIRWEYQNDPERAKLYQVYAELIKLKTSQPAFATEDFTLDLANIVKRITLRSEDMSVFLIGNFDVQQQTAQTDFPQAGTWYDYFTGEELLVTDPEREVLLEPGEFRLFTTQQLDQPKPNLLPWGRIILSADELLVAGTSIKVYPNPTPGAVNLYLESDYRGQVQLQVLDVTGRVVYRDTLHKTQEVWQQPLPLHNVRGGLYYLHLRAGDTYHVQKLVKVGE</sequence>
<dbReference type="SMART" id="SM00642">
    <property type="entry name" value="Aamy"/>
    <property type="match status" value="1"/>
</dbReference>
<dbReference type="SUPFAM" id="SSF51445">
    <property type="entry name" value="(Trans)glycosidases"/>
    <property type="match status" value="1"/>
</dbReference>
<dbReference type="STRING" id="1436961.SAMN05421739_101787"/>
<dbReference type="PANTHER" id="PTHR43002">
    <property type="entry name" value="GLYCOGEN DEBRANCHING ENZYME"/>
    <property type="match status" value="1"/>
</dbReference>
<dbReference type="Pfam" id="PF18962">
    <property type="entry name" value="Por_Secre_tail"/>
    <property type="match status" value="1"/>
</dbReference>
<dbReference type="InterPro" id="IPR013783">
    <property type="entry name" value="Ig-like_fold"/>
</dbReference>
<dbReference type="Gene3D" id="2.60.40.10">
    <property type="entry name" value="Immunoglobulins"/>
    <property type="match status" value="1"/>
</dbReference>
<dbReference type="OrthoDB" id="9761875at2"/>
<dbReference type="AlphaFoldDB" id="A0A1I2NUS6"/>
<dbReference type="NCBIfam" id="TIGR04183">
    <property type="entry name" value="Por_Secre_tail"/>
    <property type="match status" value="1"/>
</dbReference>
<dbReference type="InterPro" id="IPR006047">
    <property type="entry name" value="GH13_cat_dom"/>
</dbReference>
<dbReference type="Gene3D" id="3.20.20.80">
    <property type="entry name" value="Glycosidases"/>
    <property type="match status" value="1"/>
</dbReference>
<dbReference type="GO" id="GO:0005975">
    <property type="term" value="P:carbohydrate metabolic process"/>
    <property type="evidence" value="ECO:0007669"/>
    <property type="project" value="InterPro"/>
</dbReference>
<dbReference type="Pfam" id="PF00128">
    <property type="entry name" value="Alpha-amylase"/>
    <property type="match status" value="2"/>
</dbReference>
<evidence type="ECO:0000256" key="1">
    <source>
        <dbReference type="ARBA" id="ARBA00008061"/>
    </source>
</evidence>
<accession>A0A1I2NUS6</accession>
<dbReference type="InterPro" id="IPR026444">
    <property type="entry name" value="Secre_tail"/>
</dbReference>
<dbReference type="InterPro" id="IPR032522">
    <property type="entry name" value="DUF4961"/>
</dbReference>
<name>A0A1I2NUS6_9BACT</name>
<dbReference type="InterPro" id="IPR017853">
    <property type="entry name" value="GH"/>
</dbReference>
<protein>
    <submittedName>
        <fullName evidence="3">Por secretion system C-terminal sorting domain-containing protein</fullName>
    </submittedName>
</protein>
<feature type="domain" description="Glycosyl hydrolase family 13 catalytic" evidence="2">
    <location>
        <begin position="390"/>
        <end position="744"/>
    </location>
</feature>
<evidence type="ECO:0000313" key="4">
    <source>
        <dbReference type="Proteomes" id="UP000198724"/>
    </source>
</evidence>
<evidence type="ECO:0000259" key="2">
    <source>
        <dbReference type="SMART" id="SM00642"/>
    </source>
</evidence>
<dbReference type="EMBL" id="FOOT01000001">
    <property type="protein sequence ID" value="SFG05001.1"/>
    <property type="molecule type" value="Genomic_DNA"/>
</dbReference>